<organism evidence="2 3">
    <name type="scientific">Psylliodes chrysocephalus</name>
    <dbReference type="NCBI Taxonomy" id="3402493"/>
    <lineage>
        <taxon>Eukaryota</taxon>
        <taxon>Metazoa</taxon>
        <taxon>Ecdysozoa</taxon>
        <taxon>Arthropoda</taxon>
        <taxon>Hexapoda</taxon>
        <taxon>Insecta</taxon>
        <taxon>Pterygota</taxon>
        <taxon>Neoptera</taxon>
        <taxon>Endopterygota</taxon>
        <taxon>Coleoptera</taxon>
        <taxon>Polyphaga</taxon>
        <taxon>Cucujiformia</taxon>
        <taxon>Chrysomeloidea</taxon>
        <taxon>Chrysomelidae</taxon>
        <taxon>Galerucinae</taxon>
        <taxon>Alticini</taxon>
        <taxon>Psylliodes</taxon>
    </lineage>
</organism>
<proteinExistence type="predicted"/>
<feature type="coiled-coil region" evidence="1">
    <location>
        <begin position="69"/>
        <end position="160"/>
    </location>
</feature>
<reference evidence="2" key="1">
    <citation type="submission" date="2022-01" db="EMBL/GenBank/DDBJ databases">
        <authorList>
            <person name="King R."/>
        </authorList>
    </citation>
    <scope>NUCLEOTIDE SEQUENCE</scope>
</reference>
<evidence type="ECO:0000313" key="2">
    <source>
        <dbReference type="EMBL" id="CAH1102258.1"/>
    </source>
</evidence>
<evidence type="ECO:0000256" key="1">
    <source>
        <dbReference type="SAM" id="Coils"/>
    </source>
</evidence>
<dbReference type="Proteomes" id="UP001153636">
    <property type="component" value="Chromosome 12"/>
</dbReference>
<keyword evidence="3" id="KW-1185">Reference proteome</keyword>
<protein>
    <submittedName>
        <fullName evidence="2">Uncharacterized protein</fullName>
    </submittedName>
</protein>
<dbReference type="AlphaFoldDB" id="A0A9P0G711"/>
<name>A0A9P0G711_9CUCU</name>
<sequence length="222" mass="25948">MLLNKEEEIATLKLKNETLAQENYKKETYFKQQKRNSKDFEDEVYEREQCIEMKINKQKEYLNASNKLNEELKSSLKESLLQVEDLRSKLLVLESVNIDMLSTIKTLTTDNDAYALEVVELKNKLYILSNKSQTNIEQTENELKKHNEKTKNRNVKHKNKQNGEEINKIKQLNTTTNKDGKDVIDLTGGGGIKETVKKEEKCQNIKKQIINLMRPKGQRSRK</sequence>
<gene>
    <name evidence="2" type="ORF">PSYICH_LOCUS3050</name>
</gene>
<accession>A0A9P0G711</accession>
<evidence type="ECO:0000313" key="3">
    <source>
        <dbReference type="Proteomes" id="UP001153636"/>
    </source>
</evidence>
<keyword evidence="1" id="KW-0175">Coiled coil</keyword>
<dbReference type="EMBL" id="OV651824">
    <property type="protein sequence ID" value="CAH1102258.1"/>
    <property type="molecule type" value="Genomic_DNA"/>
</dbReference>